<gene>
    <name evidence="1" type="ORF">FA95DRAFT_1613051</name>
</gene>
<reference evidence="1" key="1">
    <citation type="submission" date="2021-02" db="EMBL/GenBank/DDBJ databases">
        <authorList>
            <consortium name="DOE Joint Genome Institute"/>
            <person name="Ahrendt S."/>
            <person name="Looney B.P."/>
            <person name="Miyauchi S."/>
            <person name="Morin E."/>
            <person name="Drula E."/>
            <person name="Courty P.E."/>
            <person name="Chicoki N."/>
            <person name="Fauchery L."/>
            <person name="Kohler A."/>
            <person name="Kuo A."/>
            <person name="Labutti K."/>
            <person name="Pangilinan J."/>
            <person name="Lipzen A."/>
            <person name="Riley R."/>
            <person name="Andreopoulos W."/>
            <person name="He G."/>
            <person name="Johnson J."/>
            <person name="Barry K.W."/>
            <person name="Grigoriev I.V."/>
            <person name="Nagy L."/>
            <person name="Hibbett D."/>
            <person name="Henrissat B."/>
            <person name="Matheny P.B."/>
            <person name="Labbe J."/>
            <person name="Martin F."/>
        </authorList>
    </citation>
    <scope>NUCLEOTIDE SEQUENCE</scope>
    <source>
        <strain evidence="1">FP105234-sp</strain>
    </source>
</reference>
<evidence type="ECO:0000313" key="2">
    <source>
        <dbReference type="Proteomes" id="UP000814033"/>
    </source>
</evidence>
<sequence length="299" mass="33684">MVSYKRFKSTSNRVREFNPGLLSQGQVPSVLGKRRNMLELGQERAAEQEARQSQAPRVTAFLRQAIVEAGLEVGEIPQDLDDYLQSLPSAPADEDTSELWVDEDDDDAATHGLSNAEIAMNRARLHAIIGLYGGRVRGRDCRTRMERRRAADHAWAAITPELLDAYVHWTYAGADARNEARDESSSSSFTVQMIGLSEYSEAMVIEQGPHEPNIALARHGLLGAAPYLPSLAFSFDLLEFYRHLRRRQPTFGIQAFAKVICAFHNLLYYPKLQEKLSRAFDVYLDIHRRLQHATDEALG</sequence>
<accession>A0ACB8R4M8</accession>
<proteinExistence type="predicted"/>
<reference evidence="1" key="2">
    <citation type="journal article" date="2022" name="New Phytol.">
        <title>Evolutionary transition to the ectomycorrhizal habit in the genomes of a hyperdiverse lineage of mushroom-forming fungi.</title>
        <authorList>
            <person name="Looney B."/>
            <person name="Miyauchi S."/>
            <person name="Morin E."/>
            <person name="Drula E."/>
            <person name="Courty P.E."/>
            <person name="Kohler A."/>
            <person name="Kuo A."/>
            <person name="LaButti K."/>
            <person name="Pangilinan J."/>
            <person name="Lipzen A."/>
            <person name="Riley R."/>
            <person name="Andreopoulos W."/>
            <person name="He G."/>
            <person name="Johnson J."/>
            <person name="Nolan M."/>
            <person name="Tritt A."/>
            <person name="Barry K.W."/>
            <person name="Grigoriev I.V."/>
            <person name="Nagy L.G."/>
            <person name="Hibbett D."/>
            <person name="Henrissat B."/>
            <person name="Matheny P.B."/>
            <person name="Labbe J."/>
            <person name="Martin F.M."/>
        </authorList>
    </citation>
    <scope>NUCLEOTIDE SEQUENCE</scope>
    <source>
        <strain evidence="1">FP105234-sp</strain>
    </source>
</reference>
<organism evidence="1 2">
    <name type="scientific">Auriscalpium vulgare</name>
    <dbReference type="NCBI Taxonomy" id="40419"/>
    <lineage>
        <taxon>Eukaryota</taxon>
        <taxon>Fungi</taxon>
        <taxon>Dikarya</taxon>
        <taxon>Basidiomycota</taxon>
        <taxon>Agaricomycotina</taxon>
        <taxon>Agaricomycetes</taxon>
        <taxon>Russulales</taxon>
        <taxon>Auriscalpiaceae</taxon>
        <taxon>Auriscalpium</taxon>
    </lineage>
</organism>
<comment type="caution">
    <text evidence="1">The sequence shown here is derived from an EMBL/GenBank/DDBJ whole genome shotgun (WGS) entry which is preliminary data.</text>
</comment>
<dbReference type="EMBL" id="MU276399">
    <property type="protein sequence ID" value="KAI0038842.1"/>
    <property type="molecule type" value="Genomic_DNA"/>
</dbReference>
<name>A0ACB8R4M8_9AGAM</name>
<protein>
    <submittedName>
        <fullName evidence="1">Uncharacterized protein</fullName>
    </submittedName>
</protein>
<dbReference type="Proteomes" id="UP000814033">
    <property type="component" value="Unassembled WGS sequence"/>
</dbReference>
<keyword evidence="2" id="KW-1185">Reference proteome</keyword>
<evidence type="ECO:0000313" key="1">
    <source>
        <dbReference type="EMBL" id="KAI0038842.1"/>
    </source>
</evidence>